<dbReference type="STRING" id="542762.A0A4S4DHT8"/>
<dbReference type="EMBL" id="SDRB02011418">
    <property type="protein sequence ID" value="THG01456.1"/>
    <property type="molecule type" value="Genomic_DNA"/>
</dbReference>
<keyword evidence="4" id="KW-0732">Signal</keyword>
<dbReference type="PANTHER" id="PTHR33191:SF58">
    <property type="entry name" value="RIPENING-RELATED PROTEIN 1"/>
    <property type="match status" value="1"/>
</dbReference>
<reference evidence="5 6" key="1">
    <citation type="journal article" date="2018" name="Proc. Natl. Acad. Sci. U.S.A.">
        <title>Draft genome sequence of Camellia sinensis var. sinensis provides insights into the evolution of the tea genome and tea quality.</title>
        <authorList>
            <person name="Wei C."/>
            <person name="Yang H."/>
            <person name="Wang S."/>
            <person name="Zhao J."/>
            <person name="Liu C."/>
            <person name="Gao L."/>
            <person name="Xia E."/>
            <person name="Lu Y."/>
            <person name="Tai Y."/>
            <person name="She G."/>
            <person name="Sun J."/>
            <person name="Cao H."/>
            <person name="Tong W."/>
            <person name="Gao Q."/>
            <person name="Li Y."/>
            <person name="Deng W."/>
            <person name="Jiang X."/>
            <person name="Wang W."/>
            <person name="Chen Q."/>
            <person name="Zhang S."/>
            <person name="Li H."/>
            <person name="Wu J."/>
            <person name="Wang P."/>
            <person name="Li P."/>
            <person name="Shi C."/>
            <person name="Zheng F."/>
            <person name="Jian J."/>
            <person name="Huang B."/>
            <person name="Shan D."/>
            <person name="Shi M."/>
            <person name="Fang C."/>
            <person name="Yue Y."/>
            <person name="Li F."/>
            <person name="Li D."/>
            <person name="Wei S."/>
            <person name="Han B."/>
            <person name="Jiang C."/>
            <person name="Yin Y."/>
            <person name="Xia T."/>
            <person name="Zhang Z."/>
            <person name="Bennetzen J.L."/>
            <person name="Zhao S."/>
            <person name="Wan X."/>
        </authorList>
    </citation>
    <scope>NUCLEOTIDE SEQUENCE [LARGE SCALE GENOMIC DNA]</scope>
    <source>
        <strain evidence="6">cv. Shuchazao</strain>
        <tissue evidence="5">Leaf</tissue>
    </source>
</reference>
<keyword evidence="3" id="KW-0964">Secreted</keyword>
<dbReference type="Gene3D" id="2.40.40.10">
    <property type="entry name" value="RlpA-like domain"/>
    <property type="match status" value="1"/>
</dbReference>
<evidence type="ECO:0000256" key="3">
    <source>
        <dbReference type="ARBA" id="ARBA00022525"/>
    </source>
</evidence>
<name>A0A4S4DHT8_CAMSN</name>
<proteinExistence type="inferred from homology"/>
<dbReference type="InterPro" id="IPR036908">
    <property type="entry name" value="RlpA-like_sf"/>
</dbReference>
<evidence type="ECO:0000256" key="4">
    <source>
        <dbReference type="ARBA" id="ARBA00022729"/>
    </source>
</evidence>
<gene>
    <name evidence="5" type="ORF">TEA_018594</name>
</gene>
<dbReference type="Gene3D" id="3.80.10.10">
    <property type="entry name" value="Ribonuclease Inhibitor"/>
    <property type="match status" value="1"/>
</dbReference>
<dbReference type="PANTHER" id="PTHR33191">
    <property type="entry name" value="RIPENING-RELATED PROTEIN 2-RELATED"/>
    <property type="match status" value="1"/>
</dbReference>
<dbReference type="InterPro" id="IPR032675">
    <property type="entry name" value="LRR_dom_sf"/>
</dbReference>
<organism evidence="5 6">
    <name type="scientific">Camellia sinensis var. sinensis</name>
    <name type="common">China tea</name>
    <dbReference type="NCBI Taxonomy" id="542762"/>
    <lineage>
        <taxon>Eukaryota</taxon>
        <taxon>Viridiplantae</taxon>
        <taxon>Streptophyta</taxon>
        <taxon>Embryophyta</taxon>
        <taxon>Tracheophyta</taxon>
        <taxon>Spermatophyta</taxon>
        <taxon>Magnoliopsida</taxon>
        <taxon>eudicotyledons</taxon>
        <taxon>Gunneridae</taxon>
        <taxon>Pentapetalae</taxon>
        <taxon>asterids</taxon>
        <taxon>Ericales</taxon>
        <taxon>Theaceae</taxon>
        <taxon>Camellia</taxon>
    </lineage>
</organism>
<dbReference type="GO" id="GO:0005576">
    <property type="term" value="C:extracellular region"/>
    <property type="evidence" value="ECO:0007669"/>
    <property type="project" value="UniProtKB-SubCell"/>
</dbReference>
<sequence length="285" mass="32347">MIVSDTLVAYDNDIILELIRLQTMNLKDLCLEGTLAPELGKLTYIKLITLHNNSFRGNFSVEIGELKELEVLDLGYNNSGPFPSNFGNNMSLSILLLDNNYFNISPELYELQMLFEFQVDENQLTSAALKASCNSRSSSWVVFRFIYFLGATKSIKGDHWWTYRMDDWLDNRVDERIGENLKKIYTKLVDRPDILPVCCSPRVSDPTKAVLTLKNFQKGGDGGGPSECDNNYHLDDTLVVALSTGWFNNKKRCLNKITIFGNGLSGKAKVIDERVTPLWVIQQRL</sequence>
<evidence type="ECO:0000256" key="1">
    <source>
        <dbReference type="ARBA" id="ARBA00004613"/>
    </source>
</evidence>
<dbReference type="InterPro" id="IPR039271">
    <property type="entry name" value="Kiwellin-like"/>
</dbReference>
<dbReference type="AlphaFoldDB" id="A0A4S4DHT8"/>
<evidence type="ECO:0000313" key="6">
    <source>
        <dbReference type="Proteomes" id="UP000306102"/>
    </source>
</evidence>
<evidence type="ECO:0000256" key="2">
    <source>
        <dbReference type="ARBA" id="ARBA00005592"/>
    </source>
</evidence>
<evidence type="ECO:0000313" key="5">
    <source>
        <dbReference type="EMBL" id="THG01456.1"/>
    </source>
</evidence>
<comment type="subcellular location">
    <subcellularLocation>
        <location evidence="1">Secreted</location>
    </subcellularLocation>
</comment>
<dbReference type="Proteomes" id="UP000306102">
    <property type="component" value="Unassembled WGS sequence"/>
</dbReference>
<dbReference type="SUPFAM" id="SSF52058">
    <property type="entry name" value="L domain-like"/>
    <property type="match status" value="1"/>
</dbReference>
<accession>A0A4S4DHT8</accession>
<dbReference type="Pfam" id="PF24300">
    <property type="entry name" value="KWL1"/>
    <property type="match status" value="1"/>
</dbReference>
<protein>
    <submittedName>
        <fullName evidence="5">Uncharacterized protein</fullName>
    </submittedName>
</protein>
<keyword evidence="6" id="KW-1185">Reference proteome</keyword>
<comment type="caution">
    <text evidence="5">The sequence shown here is derived from an EMBL/GenBank/DDBJ whole genome shotgun (WGS) entry which is preliminary data.</text>
</comment>
<comment type="similarity">
    <text evidence="2">Belongs to the kiwellin family.</text>
</comment>